<dbReference type="SUPFAM" id="SSF55298">
    <property type="entry name" value="YjgF-like"/>
    <property type="match status" value="1"/>
</dbReference>
<comment type="similarity">
    <text evidence="1">Belongs to the flavin monoamine oxidase family.</text>
</comment>
<dbReference type="InterPro" id="IPR035959">
    <property type="entry name" value="RutC-like_sf"/>
</dbReference>
<dbReference type="InterPro" id="IPR006175">
    <property type="entry name" value="YjgF/YER057c/UK114"/>
</dbReference>
<dbReference type="GO" id="GO:0097621">
    <property type="term" value="F:monoamine oxidase activity"/>
    <property type="evidence" value="ECO:0007669"/>
    <property type="project" value="UniProtKB-EC"/>
</dbReference>
<gene>
    <name evidence="5" type="ORF">FCIRC_13931</name>
</gene>
<dbReference type="InterPro" id="IPR002937">
    <property type="entry name" value="Amino_oxidase"/>
</dbReference>
<dbReference type="EMBL" id="JAAQPE010000860">
    <property type="protein sequence ID" value="KAF5655115.1"/>
    <property type="molecule type" value="Genomic_DNA"/>
</dbReference>
<evidence type="ECO:0000256" key="2">
    <source>
        <dbReference type="ARBA" id="ARBA00012804"/>
    </source>
</evidence>
<evidence type="ECO:0000259" key="4">
    <source>
        <dbReference type="Pfam" id="PF01593"/>
    </source>
</evidence>
<dbReference type="PANTHER" id="PTHR43563:SF14">
    <property type="entry name" value="AMINE OXIDASE"/>
    <property type="match status" value="1"/>
</dbReference>
<dbReference type="Pfam" id="PF01593">
    <property type="entry name" value="Amino_oxidase"/>
    <property type="match status" value="1"/>
</dbReference>
<comment type="catalytic activity">
    <reaction evidence="3">
        <text>a secondary aliphatic amine + O2 + H2O = a primary amine + an aldehyde + H2O2</text>
        <dbReference type="Rhea" id="RHEA:26414"/>
        <dbReference type="ChEBI" id="CHEBI:15377"/>
        <dbReference type="ChEBI" id="CHEBI:15379"/>
        <dbReference type="ChEBI" id="CHEBI:16240"/>
        <dbReference type="ChEBI" id="CHEBI:17478"/>
        <dbReference type="ChEBI" id="CHEBI:58855"/>
        <dbReference type="ChEBI" id="CHEBI:65296"/>
        <dbReference type="EC" id="1.4.3.4"/>
    </reaction>
</comment>
<dbReference type="InterPro" id="IPR050703">
    <property type="entry name" value="Flavin_MAO"/>
</dbReference>
<sequence length="220" mass="24168">MPSIKAIDLANTSGGYYAPARLLSLRKIIITSGASVRDIVKLTVLIVNHNQSRHLHIRHLHRFLSGHCPAITLIPVSALAVPEWLYEVDAVLVRPFIERPLVKAPPRYLVDVAIIGGGLAGLTAAIKLQEHGFLCLVLEARDRIGGKTWSRPIQDGSGVVDLGAAWLNNVNQSRIYRLAKRFGAEFLEQNIIGLCVLEDKDGQCSTFEYGQLPDFDTVIA</sequence>
<organism evidence="5 6">
    <name type="scientific">Fusarium circinatum</name>
    <name type="common">Pitch canker fungus</name>
    <name type="synonym">Gibberella circinata</name>
    <dbReference type="NCBI Taxonomy" id="48490"/>
    <lineage>
        <taxon>Eukaryota</taxon>
        <taxon>Fungi</taxon>
        <taxon>Dikarya</taxon>
        <taxon>Ascomycota</taxon>
        <taxon>Pezizomycotina</taxon>
        <taxon>Sordariomycetes</taxon>
        <taxon>Hypocreomycetidae</taxon>
        <taxon>Hypocreales</taxon>
        <taxon>Nectriaceae</taxon>
        <taxon>Fusarium</taxon>
        <taxon>Fusarium fujikuroi species complex</taxon>
    </lineage>
</organism>
<dbReference type="EC" id="1.4.3.4" evidence="2"/>
<dbReference type="Gene3D" id="3.50.50.60">
    <property type="entry name" value="FAD/NAD(P)-binding domain"/>
    <property type="match status" value="1"/>
</dbReference>
<evidence type="ECO:0000256" key="3">
    <source>
        <dbReference type="ARBA" id="ARBA00048448"/>
    </source>
</evidence>
<evidence type="ECO:0000256" key="1">
    <source>
        <dbReference type="ARBA" id="ARBA00005995"/>
    </source>
</evidence>
<dbReference type="PANTHER" id="PTHR43563">
    <property type="entry name" value="AMINE OXIDASE"/>
    <property type="match status" value="1"/>
</dbReference>
<dbReference type="InterPro" id="IPR036188">
    <property type="entry name" value="FAD/NAD-bd_sf"/>
</dbReference>
<dbReference type="SUPFAM" id="SSF51905">
    <property type="entry name" value="FAD/NAD(P)-binding domain"/>
    <property type="match status" value="1"/>
</dbReference>
<protein>
    <recommendedName>
        <fullName evidence="2">monoamine oxidase</fullName>
        <ecNumber evidence="2">1.4.3.4</ecNumber>
    </recommendedName>
</protein>
<reference evidence="6" key="1">
    <citation type="journal article" date="2020" name="BMC Genomics">
        <title>Correction to: Identification and distribution of gene clusters required for synthesis of sphingolipid metabolism inhibitors in diverse species of the filamentous fungus Fusarium.</title>
        <authorList>
            <person name="Kim H.S."/>
            <person name="Lohmar J.M."/>
            <person name="Busman M."/>
            <person name="Brown D.W."/>
            <person name="Naumann T.A."/>
            <person name="Divon H.H."/>
            <person name="Lysoe E."/>
            <person name="Uhlig S."/>
            <person name="Proctor R.H."/>
        </authorList>
    </citation>
    <scope>NUCLEOTIDE SEQUENCE [LARGE SCALE GENOMIC DNA]</scope>
    <source>
        <strain evidence="6">NRRL 25331</strain>
    </source>
</reference>
<dbReference type="Proteomes" id="UP000572754">
    <property type="component" value="Unassembled WGS sequence"/>
</dbReference>
<proteinExistence type="inferred from homology"/>
<keyword evidence="6" id="KW-1185">Reference proteome</keyword>
<name>A0A8H5WE76_FUSCI</name>
<feature type="domain" description="Amine oxidase" evidence="4">
    <location>
        <begin position="119"/>
        <end position="187"/>
    </location>
</feature>
<dbReference type="AlphaFoldDB" id="A0A8H5WE76"/>
<accession>A0A8H5WE76</accession>
<dbReference type="Gene3D" id="3.90.660.10">
    <property type="match status" value="1"/>
</dbReference>
<dbReference type="Gene3D" id="3.30.1330.40">
    <property type="entry name" value="RutC-like"/>
    <property type="match status" value="1"/>
</dbReference>
<comment type="caution">
    <text evidence="5">The sequence shown here is derived from an EMBL/GenBank/DDBJ whole genome shotgun (WGS) entry which is preliminary data.</text>
</comment>
<evidence type="ECO:0000313" key="6">
    <source>
        <dbReference type="Proteomes" id="UP000572754"/>
    </source>
</evidence>
<dbReference type="Pfam" id="PF01042">
    <property type="entry name" value="Ribonuc_L-PSP"/>
    <property type="match status" value="1"/>
</dbReference>
<evidence type="ECO:0000313" key="5">
    <source>
        <dbReference type="EMBL" id="KAF5655115.1"/>
    </source>
</evidence>
<reference evidence="5 6" key="2">
    <citation type="submission" date="2020-05" db="EMBL/GenBank/DDBJ databases">
        <title>Identification and distribution of gene clusters putatively required for synthesis of sphingolipid metabolism inhibitors in phylogenetically diverse species of the filamentous fungus Fusarium.</title>
        <authorList>
            <person name="Kim H.-S."/>
            <person name="Busman M."/>
            <person name="Brown D.W."/>
            <person name="Divon H."/>
            <person name="Uhlig S."/>
            <person name="Proctor R.H."/>
        </authorList>
    </citation>
    <scope>NUCLEOTIDE SEQUENCE [LARGE SCALE GENOMIC DNA]</scope>
    <source>
        <strain evidence="5 6">NRRL 25331</strain>
    </source>
</reference>